<evidence type="ECO:0000313" key="1">
    <source>
        <dbReference type="EMBL" id="SYV95101.1"/>
    </source>
</evidence>
<protein>
    <submittedName>
        <fullName evidence="1">Uncharacterized protein</fullName>
    </submittedName>
</protein>
<proteinExistence type="predicted"/>
<evidence type="ECO:0000313" key="2">
    <source>
        <dbReference type="Proteomes" id="UP000260136"/>
    </source>
</evidence>
<feature type="non-terminal residue" evidence="1">
    <location>
        <position position="59"/>
    </location>
</feature>
<dbReference type="AlphaFoldDB" id="A0A3B0Q1K3"/>
<gene>
    <name evidence="1" type="ORF">NCTC10115_01236</name>
</gene>
<name>A0A3B0Q1K3_MYCGL</name>
<reference evidence="2" key="1">
    <citation type="submission" date="2018-06" db="EMBL/GenBank/DDBJ databases">
        <authorList>
            <consortium name="Pathogen Informatics"/>
        </authorList>
    </citation>
    <scope>NUCLEOTIDE SEQUENCE [LARGE SCALE GENOMIC DNA]</scope>
    <source>
        <strain evidence="2">NCTC10115</strain>
    </source>
</reference>
<accession>A0A3B0Q1K3</accession>
<dbReference type="Proteomes" id="UP000260136">
    <property type="component" value="Chromosome"/>
</dbReference>
<sequence length="59" mass="6442">MLARSNKEVISPVAELMYEIEVTTLAAIKTAADMKFGVAKIGYEFLSNCDTNVGIACLW</sequence>
<organism evidence="1 2">
    <name type="scientific">Mycoplasmoides gallisepticum</name>
    <name type="common">Mycoplasma gallisepticum</name>
    <dbReference type="NCBI Taxonomy" id="2096"/>
    <lineage>
        <taxon>Bacteria</taxon>
        <taxon>Bacillati</taxon>
        <taxon>Mycoplasmatota</taxon>
        <taxon>Mycoplasmoidales</taxon>
        <taxon>Mycoplasmoidaceae</taxon>
        <taxon>Mycoplasmoides</taxon>
    </lineage>
</organism>
<dbReference type="EMBL" id="LS991952">
    <property type="protein sequence ID" value="SYV95101.1"/>
    <property type="molecule type" value="Genomic_DNA"/>
</dbReference>